<feature type="compositionally biased region" description="Basic and acidic residues" evidence="1">
    <location>
        <begin position="90"/>
        <end position="99"/>
    </location>
</feature>
<organism evidence="2 3">
    <name type="scientific">Necator americanus</name>
    <name type="common">Human hookworm</name>
    <dbReference type="NCBI Taxonomy" id="51031"/>
    <lineage>
        <taxon>Eukaryota</taxon>
        <taxon>Metazoa</taxon>
        <taxon>Ecdysozoa</taxon>
        <taxon>Nematoda</taxon>
        <taxon>Chromadorea</taxon>
        <taxon>Rhabditida</taxon>
        <taxon>Rhabditina</taxon>
        <taxon>Rhabditomorpha</taxon>
        <taxon>Strongyloidea</taxon>
        <taxon>Ancylostomatidae</taxon>
        <taxon>Bunostominae</taxon>
        <taxon>Necator</taxon>
    </lineage>
</organism>
<accession>A0ABR1E6C3</accession>
<dbReference type="Proteomes" id="UP001303046">
    <property type="component" value="Unassembled WGS sequence"/>
</dbReference>
<feature type="region of interest" description="Disordered" evidence="1">
    <location>
        <begin position="74"/>
        <end position="102"/>
    </location>
</feature>
<gene>
    <name evidence="2" type="primary">Necator_chrV.g20628</name>
    <name evidence="2" type="ORF">RB195_015835</name>
</gene>
<evidence type="ECO:0000256" key="1">
    <source>
        <dbReference type="SAM" id="MobiDB-lite"/>
    </source>
</evidence>
<proteinExistence type="predicted"/>
<evidence type="ECO:0000313" key="3">
    <source>
        <dbReference type="Proteomes" id="UP001303046"/>
    </source>
</evidence>
<dbReference type="EMBL" id="JAVFWL010000005">
    <property type="protein sequence ID" value="KAK6758254.1"/>
    <property type="molecule type" value="Genomic_DNA"/>
</dbReference>
<evidence type="ECO:0000313" key="2">
    <source>
        <dbReference type="EMBL" id="KAK6758254.1"/>
    </source>
</evidence>
<protein>
    <submittedName>
        <fullName evidence="2">Uncharacterized protein</fullName>
    </submittedName>
</protein>
<feature type="compositionally biased region" description="Basic residues" evidence="1">
    <location>
        <begin position="74"/>
        <end position="84"/>
    </location>
</feature>
<comment type="caution">
    <text evidence="2">The sequence shown here is derived from an EMBL/GenBank/DDBJ whole genome shotgun (WGS) entry which is preliminary data.</text>
</comment>
<reference evidence="2 3" key="1">
    <citation type="submission" date="2023-08" db="EMBL/GenBank/DDBJ databases">
        <title>A Necator americanus chromosomal reference genome.</title>
        <authorList>
            <person name="Ilik V."/>
            <person name="Petrzelkova K.J."/>
            <person name="Pardy F."/>
            <person name="Fuh T."/>
            <person name="Niatou-Singa F.S."/>
            <person name="Gouil Q."/>
            <person name="Baker L."/>
            <person name="Ritchie M.E."/>
            <person name="Jex A.R."/>
            <person name="Gazzola D."/>
            <person name="Li H."/>
            <person name="Toshio Fujiwara R."/>
            <person name="Zhan B."/>
            <person name="Aroian R.V."/>
            <person name="Pafco B."/>
            <person name="Schwarz E.M."/>
        </authorList>
    </citation>
    <scope>NUCLEOTIDE SEQUENCE [LARGE SCALE GENOMIC DNA]</scope>
    <source>
        <strain evidence="2 3">Aroian</strain>
        <tissue evidence="2">Whole animal</tissue>
    </source>
</reference>
<name>A0ABR1E6C3_NECAM</name>
<keyword evidence="3" id="KW-1185">Reference proteome</keyword>
<sequence length="124" mass="14900">MLHTKERTLTRGRRTLTTMAENPQVERIRSNEGQHLRTPVMGLRAEARRISYIKNKRLRRSQSSCSRRSIHRKKSWFRVRKPHASQRFSDVSRREEKSRKTGTQWARIIINRLSFNKLFKEQPS</sequence>